<accession>A0A3S4SZG2</accession>
<dbReference type="OrthoDB" id="4753136at2"/>
<evidence type="ECO:0000256" key="8">
    <source>
        <dbReference type="SAM" id="Phobius"/>
    </source>
</evidence>
<evidence type="ECO:0000256" key="7">
    <source>
        <dbReference type="SAM" id="MobiDB-lite"/>
    </source>
</evidence>
<proteinExistence type="inferred from homology"/>
<feature type="region of interest" description="Disordered" evidence="7">
    <location>
        <begin position="1"/>
        <end position="84"/>
    </location>
</feature>
<dbReference type="Gene3D" id="2.60.40.2880">
    <property type="entry name" value="MmpS1-5, C-terminal soluble domain"/>
    <property type="match status" value="1"/>
</dbReference>
<evidence type="ECO:0000256" key="2">
    <source>
        <dbReference type="ARBA" id="ARBA00007531"/>
    </source>
</evidence>
<keyword evidence="5 8" id="KW-1133">Transmembrane helix</keyword>
<evidence type="ECO:0000256" key="5">
    <source>
        <dbReference type="ARBA" id="ARBA00022989"/>
    </source>
</evidence>
<dbReference type="GO" id="GO:0005886">
    <property type="term" value="C:plasma membrane"/>
    <property type="evidence" value="ECO:0007669"/>
    <property type="project" value="UniProtKB-SubCell"/>
</dbReference>
<dbReference type="Proteomes" id="UP000282551">
    <property type="component" value="Chromosome"/>
</dbReference>
<dbReference type="InterPro" id="IPR038468">
    <property type="entry name" value="MmpS_C"/>
</dbReference>
<evidence type="ECO:0000256" key="1">
    <source>
        <dbReference type="ARBA" id="ARBA00004236"/>
    </source>
</evidence>
<gene>
    <name evidence="9" type="ORF">NCTC10485_01515</name>
</gene>
<feature type="compositionally biased region" description="Pro residues" evidence="7">
    <location>
        <begin position="149"/>
        <end position="158"/>
    </location>
</feature>
<reference evidence="9 10" key="1">
    <citation type="submission" date="2018-12" db="EMBL/GenBank/DDBJ databases">
        <authorList>
            <consortium name="Pathogen Informatics"/>
        </authorList>
    </citation>
    <scope>NUCLEOTIDE SEQUENCE [LARGE SCALE GENOMIC DNA]</scope>
    <source>
        <strain evidence="9 10">NCTC10485</strain>
    </source>
</reference>
<feature type="compositionally biased region" description="Pro residues" evidence="7">
    <location>
        <begin position="123"/>
        <end position="138"/>
    </location>
</feature>
<comment type="subcellular location">
    <subcellularLocation>
        <location evidence="1">Cell membrane</location>
    </subcellularLocation>
</comment>
<evidence type="ECO:0000313" key="10">
    <source>
        <dbReference type="Proteomes" id="UP000282551"/>
    </source>
</evidence>
<evidence type="ECO:0000256" key="4">
    <source>
        <dbReference type="ARBA" id="ARBA00022692"/>
    </source>
</evidence>
<feature type="transmembrane region" description="Helical" evidence="8">
    <location>
        <begin position="89"/>
        <end position="111"/>
    </location>
</feature>
<keyword evidence="6 8" id="KW-0472">Membrane</keyword>
<keyword evidence="4 8" id="KW-0812">Transmembrane</keyword>
<name>A0A3S4SZG2_MYCCI</name>
<dbReference type="EMBL" id="LR134355">
    <property type="protein sequence ID" value="VEG47240.1"/>
    <property type="molecule type" value="Genomic_DNA"/>
</dbReference>
<dbReference type="InterPro" id="IPR008693">
    <property type="entry name" value="MmpS"/>
</dbReference>
<dbReference type="Pfam" id="PF05423">
    <property type="entry name" value="Mycobact_memb"/>
    <property type="match status" value="1"/>
</dbReference>
<evidence type="ECO:0000313" key="9">
    <source>
        <dbReference type="EMBL" id="VEG47240.1"/>
    </source>
</evidence>
<keyword evidence="10" id="KW-1185">Reference proteome</keyword>
<keyword evidence="3" id="KW-1003">Cell membrane</keyword>
<dbReference type="RefSeq" id="WP_126333151.1">
    <property type="nucleotide sequence ID" value="NZ_AP022604.1"/>
</dbReference>
<sequence length="254" mass="26808">MSDPRRPYGSDPNQPGWSPPTEPLGDRNPPYTDPAYAGQFSYPSYTPPPDATRELPPYWTQTQYQGPGYPPPGEVPPPPQPEGPRSPRWLWVLAGGAVLLVIGLVVAMVIANGSSQRDTAVTPLPPMPEPTGITPPPTTTRTPTTTRPVVPPPLPTEPPTTSAPSGATETVVYSVTGEGRAISITYVDSGAMMQMEFNVALPWSKQVTLSAPASSTASVTVFNVGRDVTCSVTVDGEQVQQRTGSGITMCAGGR</sequence>
<protein>
    <submittedName>
        <fullName evidence="9">Mycobacterium membrane protein</fullName>
    </submittedName>
</protein>
<feature type="region of interest" description="Disordered" evidence="7">
    <location>
        <begin position="117"/>
        <end position="167"/>
    </location>
</feature>
<evidence type="ECO:0000256" key="6">
    <source>
        <dbReference type="ARBA" id="ARBA00023136"/>
    </source>
</evidence>
<feature type="compositionally biased region" description="Low complexity" evidence="7">
    <location>
        <begin position="139"/>
        <end position="148"/>
    </location>
</feature>
<evidence type="ECO:0000256" key="3">
    <source>
        <dbReference type="ARBA" id="ARBA00022475"/>
    </source>
</evidence>
<feature type="compositionally biased region" description="Pro residues" evidence="7">
    <location>
        <begin position="68"/>
        <end position="84"/>
    </location>
</feature>
<comment type="similarity">
    <text evidence="2">Belongs to the MmpS family.</text>
</comment>
<organism evidence="9 10">
    <name type="scientific">Mycolicibacterium chitae</name>
    <name type="common">Mycobacterium chitae</name>
    <dbReference type="NCBI Taxonomy" id="1792"/>
    <lineage>
        <taxon>Bacteria</taxon>
        <taxon>Bacillati</taxon>
        <taxon>Actinomycetota</taxon>
        <taxon>Actinomycetes</taxon>
        <taxon>Mycobacteriales</taxon>
        <taxon>Mycobacteriaceae</taxon>
        <taxon>Mycolicibacterium</taxon>
    </lineage>
</organism>
<dbReference type="AlphaFoldDB" id="A0A3S4SZG2"/>